<dbReference type="Proteomes" id="UP000193380">
    <property type="component" value="Unassembled WGS sequence"/>
</dbReference>
<dbReference type="EMBL" id="FR904339">
    <property type="protein sequence ID" value="CDQ60040.1"/>
    <property type="molecule type" value="Genomic_DNA"/>
</dbReference>
<keyword evidence="1" id="KW-0812">Transmembrane</keyword>
<name>A0A060W644_ONCMY</name>
<evidence type="ECO:0000256" key="1">
    <source>
        <dbReference type="SAM" id="Phobius"/>
    </source>
</evidence>
<gene>
    <name evidence="2" type="ORF">GSONMT00081007001</name>
</gene>
<keyword evidence="1" id="KW-1133">Transmembrane helix</keyword>
<dbReference type="GO" id="GO:0045121">
    <property type="term" value="C:membrane raft"/>
    <property type="evidence" value="ECO:0007669"/>
    <property type="project" value="InterPro"/>
</dbReference>
<reference evidence="2" key="2">
    <citation type="submission" date="2014-03" db="EMBL/GenBank/DDBJ databases">
        <authorList>
            <person name="Genoscope - CEA"/>
        </authorList>
    </citation>
    <scope>NUCLEOTIDE SEQUENCE</scope>
</reference>
<dbReference type="PaxDb" id="8022-A0A060W644"/>
<dbReference type="GO" id="GO:0050868">
    <property type="term" value="P:negative regulation of T cell activation"/>
    <property type="evidence" value="ECO:0007669"/>
    <property type="project" value="InterPro"/>
</dbReference>
<dbReference type="PANTHER" id="PTHR16322">
    <property type="entry name" value="PHOSPHOPROTEIN ASSOCIATED WITH GLYCOSPHINGOLIPID-ENRICHED MICRODOMAINS 1"/>
    <property type="match status" value="1"/>
</dbReference>
<keyword evidence="1" id="KW-0472">Membrane</keyword>
<dbReference type="PANTHER" id="PTHR16322:SF2">
    <property type="entry name" value="TRANSLATION INITIATION FACTOR IF-2"/>
    <property type="match status" value="1"/>
</dbReference>
<organism evidence="2 3">
    <name type="scientific">Oncorhynchus mykiss</name>
    <name type="common">Rainbow trout</name>
    <name type="synonym">Salmo gairdneri</name>
    <dbReference type="NCBI Taxonomy" id="8022"/>
    <lineage>
        <taxon>Eukaryota</taxon>
        <taxon>Metazoa</taxon>
        <taxon>Chordata</taxon>
        <taxon>Craniata</taxon>
        <taxon>Vertebrata</taxon>
        <taxon>Euteleostomi</taxon>
        <taxon>Actinopterygii</taxon>
        <taxon>Neopterygii</taxon>
        <taxon>Teleostei</taxon>
        <taxon>Protacanthopterygii</taxon>
        <taxon>Salmoniformes</taxon>
        <taxon>Salmonidae</taxon>
        <taxon>Salmoninae</taxon>
        <taxon>Oncorhynchus</taxon>
    </lineage>
</organism>
<dbReference type="GO" id="GO:0005886">
    <property type="term" value="C:plasma membrane"/>
    <property type="evidence" value="ECO:0007669"/>
    <property type="project" value="InterPro"/>
</dbReference>
<dbReference type="InterPro" id="IPR032748">
    <property type="entry name" value="PAG"/>
</dbReference>
<sequence>MASMQDGLNFTSPSYGKVLLLGAIAAASAFVVTILIVVLCVGCQRKGKTHNVSSEGGKHRLMDMSILKQSRLRSISKSDGEMNKLNCNGKSDHPKRTVRPAWTSCCCPAAGPTLTCAPGDGRYPRYPLVRERSTPTLRSVNAPPRSVALITTSTPYVSVFGVLLKRILQFAHLER</sequence>
<feature type="transmembrane region" description="Helical" evidence="1">
    <location>
        <begin position="20"/>
        <end position="41"/>
    </location>
</feature>
<evidence type="ECO:0000313" key="2">
    <source>
        <dbReference type="EMBL" id="CDQ60040.1"/>
    </source>
</evidence>
<evidence type="ECO:0000313" key="3">
    <source>
        <dbReference type="Proteomes" id="UP000193380"/>
    </source>
</evidence>
<proteinExistence type="predicted"/>
<accession>A0A060W644</accession>
<protein>
    <submittedName>
        <fullName evidence="2">Uncharacterized protein</fullName>
    </submittedName>
</protein>
<dbReference type="AlphaFoldDB" id="A0A060W644"/>
<dbReference type="GO" id="GO:0035556">
    <property type="term" value="P:intracellular signal transduction"/>
    <property type="evidence" value="ECO:0007669"/>
    <property type="project" value="InterPro"/>
</dbReference>
<reference evidence="2" key="1">
    <citation type="journal article" date="2014" name="Nat. Commun.">
        <title>The rainbow trout genome provides novel insights into evolution after whole-genome duplication in vertebrates.</title>
        <authorList>
            <person name="Berthelot C."/>
            <person name="Brunet F."/>
            <person name="Chalopin D."/>
            <person name="Juanchich A."/>
            <person name="Bernard M."/>
            <person name="Noel B."/>
            <person name="Bento P."/>
            <person name="Da Silva C."/>
            <person name="Labadie K."/>
            <person name="Alberti A."/>
            <person name="Aury J.M."/>
            <person name="Louis A."/>
            <person name="Dehais P."/>
            <person name="Bardou P."/>
            <person name="Montfort J."/>
            <person name="Klopp C."/>
            <person name="Cabau C."/>
            <person name="Gaspin C."/>
            <person name="Thorgaard G.H."/>
            <person name="Boussaha M."/>
            <person name="Quillet E."/>
            <person name="Guyomard R."/>
            <person name="Galiana D."/>
            <person name="Bobe J."/>
            <person name="Volff J.N."/>
            <person name="Genet C."/>
            <person name="Wincker P."/>
            <person name="Jaillon O."/>
            <person name="Roest Crollius H."/>
            <person name="Guiguen Y."/>
        </authorList>
    </citation>
    <scope>NUCLEOTIDE SEQUENCE [LARGE SCALE GENOMIC DNA]</scope>
</reference>